<dbReference type="GO" id="GO:0005634">
    <property type="term" value="C:nucleus"/>
    <property type="evidence" value="ECO:0007669"/>
    <property type="project" value="InterPro"/>
</dbReference>
<evidence type="ECO:0000313" key="4">
    <source>
        <dbReference type="Proteomes" id="UP001165065"/>
    </source>
</evidence>
<feature type="region of interest" description="Disordered" evidence="1">
    <location>
        <begin position="1037"/>
        <end position="1064"/>
    </location>
</feature>
<dbReference type="GO" id="GO:0006357">
    <property type="term" value="P:regulation of transcription by RNA polymerase II"/>
    <property type="evidence" value="ECO:0007669"/>
    <property type="project" value="InterPro"/>
</dbReference>
<dbReference type="GO" id="GO:0005667">
    <property type="term" value="C:transcription regulator complex"/>
    <property type="evidence" value="ECO:0007669"/>
    <property type="project" value="TreeGrafter"/>
</dbReference>
<dbReference type="InterPro" id="IPR028309">
    <property type="entry name" value="RB_fam"/>
</dbReference>
<dbReference type="OrthoDB" id="193701at2759"/>
<feature type="compositionally biased region" description="Low complexity" evidence="1">
    <location>
        <begin position="10"/>
        <end position="30"/>
    </location>
</feature>
<keyword evidence="4" id="KW-1185">Reference proteome</keyword>
<evidence type="ECO:0000256" key="1">
    <source>
        <dbReference type="SAM" id="MobiDB-lite"/>
    </source>
</evidence>
<accession>A0A9W7L8R2</accession>
<dbReference type="Pfam" id="PF01858">
    <property type="entry name" value="RB_A"/>
    <property type="match status" value="1"/>
</dbReference>
<name>A0A9W7L8R2_9STRA</name>
<dbReference type="AlphaFoldDB" id="A0A9W7L8R2"/>
<dbReference type="GO" id="GO:0000785">
    <property type="term" value="C:chromatin"/>
    <property type="evidence" value="ECO:0007669"/>
    <property type="project" value="TreeGrafter"/>
</dbReference>
<feature type="compositionally biased region" description="Gly residues" evidence="1">
    <location>
        <begin position="1037"/>
        <end position="1052"/>
    </location>
</feature>
<proteinExistence type="predicted"/>
<dbReference type="InterPro" id="IPR036915">
    <property type="entry name" value="Cyclin-like_sf"/>
</dbReference>
<dbReference type="InterPro" id="IPR002719">
    <property type="entry name" value="RB_B"/>
</dbReference>
<dbReference type="GO" id="GO:0000977">
    <property type="term" value="F:RNA polymerase II transcription regulatory region sequence-specific DNA binding"/>
    <property type="evidence" value="ECO:0007669"/>
    <property type="project" value="TreeGrafter"/>
</dbReference>
<dbReference type="Gene3D" id="1.10.472.10">
    <property type="entry name" value="Cyclin-like"/>
    <property type="match status" value="2"/>
</dbReference>
<feature type="compositionally biased region" description="Polar residues" evidence="1">
    <location>
        <begin position="1055"/>
        <end position="1064"/>
    </location>
</feature>
<sequence>MRDASSVTEDAPSSAPSSDDQASDQASTSTPMNNPIIATMTSTNTTTLLNYLSTYIKTKFPSSKVSVLAILDLAVEVASHCLHSSPNNHNPKSKKTSSSSSSAPPPPQPTLFSQSVIQKLELMRSALKVELNVRRKFDALKSSHSSVLSPSDWDTCWLLYCALLLSASSSVPPADRNPSTSLLTNYKKCVAILAFYMTMRESAKPPKQDDTNTKVVGSPLRRRLQSMEDEAGAALLMMPSPSKYTPPDQTVLKLAVQTKLSVQAIEEGVKDVIEGCKVLAQNGALGTTRINDNSTNVKTPQDQAEFAEVLKEDKNDVISDSLNKHCDDLLVEITARQQQHVTPTAATTTTTVPALEFIVDPRPLASPSAADLHGLSYLAETCAPVEDALMRFSSITSDNNEDINALSDLNKTSQDASSSSSLFFNAPNVTFLFDLTASSLPAISDLASSTYNSSSSNAHTGFVPFVPGHSIDSSGTATPNMPVSATQTPITSALEQMDWVVVLSTSQPKPSQNLMSYFGGVAECPIFKSTNSIIDELLNKISTNASADPSVLSLPLSQDDLATLSATSSSSSNTPVSSPAASSSSTNKNNGCIVHKYGIYLTSRGVLKHPPNGTFPDKLRRSTLDVYYKTLENVLNWETSRLQTHNHDALLRNKDFHRSLFACCAEVVLCSNSCLDLKFPHVLNFCGIDAFTFLKTVETFVRHASLPPALKKHLKDVEDSIISKHAWAENCSLYSLLLQHQAHPSWPPKILRTEGDEFNTTDRILPKPTPKDRPPAEQSVTLFLKKFMATALRKIKSICSSLKIEDSLADLIWTVFKYCVAQKLSLFYNRHVDPVIMCCVYCTCKITKPSLKHVPFTAIIKAYKEIYPGRAAETNRLVRNIALEERQAGKAAMGDVIAFNNRVFAPALKQYIDNFRSIDFQVAAMNSISAPNSLAGTPAGSPMKKRSRDDSDAFIDDVIGRRHKVPAVSRMPLSSGYGATPTRVQNSNVYLVTGGAGSNFPGRGNKTRSRVLFEFGGSGSKELQLINDLMKNDGDNGVGGGGSNVAGGGSGYGTRSASLNIPEL</sequence>
<dbReference type="GO" id="GO:0030154">
    <property type="term" value="P:cell differentiation"/>
    <property type="evidence" value="ECO:0007669"/>
    <property type="project" value="TreeGrafter"/>
</dbReference>
<dbReference type="PANTHER" id="PTHR13742:SF17">
    <property type="entry name" value="RE32990P-RELATED"/>
    <property type="match status" value="1"/>
</dbReference>
<dbReference type="Pfam" id="PF01857">
    <property type="entry name" value="RB_B"/>
    <property type="match status" value="1"/>
</dbReference>
<feature type="region of interest" description="Disordered" evidence="1">
    <location>
        <begin position="82"/>
        <end position="110"/>
    </location>
</feature>
<feature type="region of interest" description="Disordered" evidence="1">
    <location>
        <begin position="565"/>
        <end position="587"/>
    </location>
</feature>
<dbReference type="InterPro" id="IPR002720">
    <property type="entry name" value="RB_A"/>
</dbReference>
<dbReference type="SMART" id="SM01368">
    <property type="entry name" value="RB_A"/>
    <property type="match status" value="1"/>
</dbReference>
<feature type="compositionally biased region" description="Low complexity" evidence="1">
    <location>
        <begin position="84"/>
        <end position="102"/>
    </location>
</feature>
<protein>
    <recommendedName>
        <fullName evidence="2">Retinoblastoma-associated protein A-box domain-containing protein</fullName>
    </recommendedName>
</protein>
<dbReference type="Proteomes" id="UP001165065">
    <property type="component" value="Unassembled WGS sequence"/>
</dbReference>
<evidence type="ECO:0000313" key="3">
    <source>
        <dbReference type="EMBL" id="GMI38475.1"/>
    </source>
</evidence>
<evidence type="ECO:0000259" key="2">
    <source>
        <dbReference type="SMART" id="SM01368"/>
    </source>
</evidence>
<dbReference type="SUPFAM" id="SSF47954">
    <property type="entry name" value="Cyclin-like"/>
    <property type="match status" value="2"/>
</dbReference>
<dbReference type="EMBL" id="BRYA01000086">
    <property type="protein sequence ID" value="GMI38475.1"/>
    <property type="molecule type" value="Genomic_DNA"/>
</dbReference>
<gene>
    <name evidence="3" type="ORF">TrCOL_g8173</name>
</gene>
<feature type="region of interest" description="Disordered" evidence="1">
    <location>
        <begin position="1"/>
        <end position="37"/>
    </location>
</feature>
<dbReference type="GO" id="GO:2000134">
    <property type="term" value="P:negative regulation of G1/S transition of mitotic cell cycle"/>
    <property type="evidence" value="ECO:0007669"/>
    <property type="project" value="TreeGrafter"/>
</dbReference>
<feature type="domain" description="Retinoblastoma-associated protein A-box" evidence="2">
    <location>
        <begin position="488"/>
        <end position="737"/>
    </location>
</feature>
<dbReference type="PANTHER" id="PTHR13742">
    <property type="entry name" value="RETINOBLASTOMA-ASSOCIATED PROTEIN RB -RELATED"/>
    <property type="match status" value="1"/>
</dbReference>
<reference evidence="4" key="1">
    <citation type="journal article" date="2023" name="Commun. Biol.">
        <title>Genome analysis of Parmales, the sister group of diatoms, reveals the evolutionary specialization of diatoms from phago-mixotrophs to photoautotrophs.</title>
        <authorList>
            <person name="Ban H."/>
            <person name="Sato S."/>
            <person name="Yoshikawa S."/>
            <person name="Yamada K."/>
            <person name="Nakamura Y."/>
            <person name="Ichinomiya M."/>
            <person name="Sato N."/>
            <person name="Blanc-Mathieu R."/>
            <person name="Endo H."/>
            <person name="Kuwata A."/>
            <person name="Ogata H."/>
        </authorList>
    </citation>
    <scope>NUCLEOTIDE SEQUENCE [LARGE SCALE GENOMIC DNA]</scope>
</reference>
<dbReference type="CDD" id="cd20548">
    <property type="entry name" value="CYCLIN_RB-like"/>
    <property type="match status" value="1"/>
</dbReference>
<organism evidence="3 4">
    <name type="scientific">Triparma columacea</name>
    <dbReference type="NCBI Taxonomy" id="722753"/>
    <lineage>
        <taxon>Eukaryota</taxon>
        <taxon>Sar</taxon>
        <taxon>Stramenopiles</taxon>
        <taxon>Ochrophyta</taxon>
        <taxon>Bolidophyceae</taxon>
        <taxon>Parmales</taxon>
        <taxon>Triparmaceae</taxon>
        <taxon>Triparma</taxon>
    </lineage>
</organism>
<comment type="caution">
    <text evidence="3">The sequence shown here is derived from an EMBL/GenBank/DDBJ whole genome shotgun (WGS) entry which is preliminary data.</text>
</comment>